<proteinExistence type="predicted"/>
<sequence>METDVNVTVQDIQSIESASPAFRMWLADMYSRHFLDDIIHILVHRIGAADDKKGALEFLSDISRDSLNPHITIGDFHGDGYFQTRLFKELKQRTSGLNGDIRNDNTFMVHGIVGHAAMGELSIGALPPTVLQRHAHRQIEFWQNRHFQESFEFERWLIPHPTLIRNGKVTKEFEKQLASIWDTLKSVPVTPISQAYNWLARTESERRRLRSLIAQFFGSAYVYQLEEYDSAGYLTAMTLMSWAGAILDYLDKGHRPLILETNVIGRNHGYNAGRIDAFEVSELDERPLRPSELKIMGEIVSKRARFESLENFVRSVSRLFNVKRVTLSVFDFKMAIGDGGPNHVLTESGIKDVSVRHTRQVQRYLCHLSLVHQRNSDTTPNGQISPLLWDSGGYGEIWYVLHSTLPKRIPIQLNSAELENAYIKEIAARWQKAQGLADVRQMSNRIYNRLFYLIDSTLPRKSFKAGTKSSLFQISETQTHIRKIVDAYRFKGPLDMFELIGIKNDKPEYGLHLDRLLEAIRRGLVKTRMFHPFRGGKIACPFHGEEGPSLHVYLADGHYHCFACEQRGNIIPGSVPDNMADIVSNSASGGDNKWDGNVSREHSLLMTRVQQFLSSSFWKSPVPAYLKDQRKIDPDLAFSLEIGYGSDELIIHLLECGYNIAVLERYGVISFSTRGSSSYRLPQMLKRYGLNVAERQRTVPDPDSGKDAVAHPYTMLRGRLTAPLYTGQEITNFYGRDLLRRSHIKLSTGVPYEGYHVWVASYPGDEVLVAEGVIEVLTLIHMGYSNSIAIVGVNNPIADKLLIASGKKIGLGFNIDSNLTGQTNTEKWRQRLSVGGIPPEKIRNFTNEFAMAHKGKFPNDFNDWWRQYGNWQELFENISRQKSLVA</sequence>
<dbReference type="SMART" id="SM00400">
    <property type="entry name" value="ZnF_CHCC"/>
    <property type="match status" value="1"/>
</dbReference>
<protein>
    <recommendedName>
        <fullName evidence="4">Zinc finger CHC2-type domain-containing protein</fullName>
    </recommendedName>
</protein>
<dbReference type="GO" id="GO:0003677">
    <property type="term" value="F:DNA binding"/>
    <property type="evidence" value="ECO:0007669"/>
    <property type="project" value="InterPro"/>
</dbReference>
<dbReference type="InterPro" id="IPR002694">
    <property type="entry name" value="Znf_CHC2"/>
</dbReference>
<dbReference type="SUPFAM" id="SSF57783">
    <property type="entry name" value="Zinc beta-ribbon"/>
    <property type="match status" value="1"/>
</dbReference>
<evidence type="ECO:0000256" key="2">
    <source>
        <dbReference type="ARBA" id="ARBA00022771"/>
    </source>
</evidence>
<dbReference type="GO" id="GO:0005737">
    <property type="term" value="C:cytoplasm"/>
    <property type="evidence" value="ECO:0007669"/>
    <property type="project" value="TreeGrafter"/>
</dbReference>
<comment type="caution">
    <text evidence="5">The sequence shown here is derived from an EMBL/GenBank/DDBJ whole genome shotgun (WGS) entry which is preliminary data.</text>
</comment>
<dbReference type="SUPFAM" id="SSF56731">
    <property type="entry name" value="DNA primase core"/>
    <property type="match status" value="1"/>
</dbReference>
<dbReference type="GO" id="GO:0006269">
    <property type="term" value="P:DNA replication, synthesis of primer"/>
    <property type="evidence" value="ECO:0007669"/>
    <property type="project" value="TreeGrafter"/>
</dbReference>
<evidence type="ECO:0000256" key="1">
    <source>
        <dbReference type="ARBA" id="ARBA00022723"/>
    </source>
</evidence>
<evidence type="ECO:0000256" key="3">
    <source>
        <dbReference type="ARBA" id="ARBA00022833"/>
    </source>
</evidence>
<accession>A0A0G1P1R0</accession>
<feature type="domain" description="Zinc finger CHC2-type" evidence="4">
    <location>
        <begin position="540"/>
        <end position="587"/>
    </location>
</feature>
<dbReference type="Pfam" id="PF01807">
    <property type="entry name" value="Zn_ribbon_DnaG"/>
    <property type="match status" value="1"/>
</dbReference>
<evidence type="ECO:0000313" key="6">
    <source>
        <dbReference type="Proteomes" id="UP000034368"/>
    </source>
</evidence>
<keyword evidence="1" id="KW-0479">Metal-binding</keyword>
<dbReference type="Proteomes" id="UP000034368">
    <property type="component" value="Unassembled WGS sequence"/>
</dbReference>
<dbReference type="PANTHER" id="PTHR30313:SF2">
    <property type="entry name" value="DNA PRIMASE"/>
    <property type="match status" value="1"/>
</dbReference>
<dbReference type="GO" id="GO:0003899">
    <property type="term" value="F:DNA-directed RNA polymerase activity"/>
    <property type="evidence" value="ECO:0007669"/>
    <property type="project" value="InterPro"/>
</dbReference>
<dbReference type="AlphaFoldDB" id="A0A0G1P1R0"/>
<organism evidence="5 6">
    <name type="scientific">Candidatus Yanofskybacteria bacterium GW2011_GWB1_45_11</name>
    <dbReference type="NCBI Taxonomy" id="1619026"/>
    <lineage>
        <taxon>Bacteria</taxon>
        <taxon>Candidatus Yanofskyibacteriota</taxon>
    </lineage>
</organism>
<evidence type="ECO:0000313" key="5">
    <source>
        <dbReference type="EMBL" id="KKT90309.1"/>
    </source>
</evidence>
<keyword evidence="3" id="KW-0862">Zinc</keyword>
<dbReference type="GO" id="GO:0008270">
    <property type="term" value="F:zinc ion binding"/>
    <property type="evidence" value="ECO:0007669"/>
    <property type="project" value="UniProtKB-KW"/>
</dbReference>
<gene>
    <name evidence="5" type="ORF">UW90_C0003G0033</name>
</gene>
<dbReference type="InterPro" id="IPR050219">
    <property type="entry name" value="DnaG_primase"/>
</dbReference>
<evidence type="ECO:0000259" key="4">
    <source>
        <dbReference type="SMART" id="SM00400"/>
    </source>
</evidence>
<dbReference type="Gene3D" id="3.90.580.10">
    <property type="entry name" value="Zinc finger, CHC2-type domain"/>
    <property type="match status" value="1"/>
</dbReference>
<dbReference type="PANTHER" id="PTHR30313">
    <property type="entry name" value="DNA PRIMASE"/>
    <property type="match status" value="1"/>
</dbReference>
<dbReference type="InterPro" id="IPR036977">
    <property type="entry name" value="DNA_primase_Znf_CHC2"/>
</dbReference>
<dbReference type="EMBL" id="LCKD01000003">
    <property type="protein sequence ID" value="KKT90309.1"/>
    <property type="molecule type" value="Genomic_DNA"/>
</dbReference>
<keyword evidence="2" id="KW-0863">Zinc-finger</keyword>
<name>A0A0G1P1R0_9BACT</name>
<reference evidence="5 6" key="1">
    <citation type="journal article" date="2015" name="Nature">
        <title>rRNA introns, odd ribosomes, and small enigmatic genomes across a large radiation of phyla.</title>
        <authorList>
            <person name="Brown C.T."/>
            <person name="Hug L.A."/>
            <person name="Thomas B.C."/>
            <person name="Sharon I."/>
            <person name="Castelle C.J."/>
            <person name="Singh A."/>
            <person name="Wilkins M.J."/>
            <person name="Williams K.H."/>
            <person name="Banfield J.F."/>
        </authorList>
    </citation>
    <scope>NUCLEOTIDE SEQUENCE [LARGE SCALE GENOMIC DNA]</scope>
</reference>